<organism evidence="1 2">
    <name type="scientific">Plectus sambesii</name>
    <dbReference type="NCBI Taxonomy" id="2011161"/>
    <lineage>
        <taxon>Eukaryota</taxon>
        <taxon>Metazoa</taxon>
        <taxon>Ecdysozoa</taxon>
        <taxon>Nematoda</taxon>
        <taxon>Chromadorea</taxon>
        <taxon>Plectida</taxon>
        <taxon>Plectina</taxon>
        <taxon>Plectoidea</taxon>
        <taxon>Plectidae</taxon>
        <taxon>Plectus</taxon>
    </lineage>
</organism>
<name>A0A914VXS0_9BILA</name>
<proteinExistence type="predicted"/>
<dbReference type="AlphaFoldDB" id="A0A914VXS0"/>
<dbReference type="Proteomes" id="UP000887566">
    <property type="component" value="Unplaced"/>
</dbReference>
<reference evidence="2" key="1">
    <citation type="submission" date="2022-11" db="UniProtKB">
        <authorList>
            <consortium name="WormBaseParasite"/>
        </authorList>
    </citation>
    <scope>IDENTIFICATION</scope>
</reference>
<evidence type="ECO:0000313" key="1">
    <source>
        <dbReference type="Proteomes" id="UP000887566"/>
    </source>
</evidence>
<sequence length="40" mass="4404">IANVAGLAVNLVTILMYVIYPPLTWRVPLLGVGPQEKKKQ</sequence>
<dbReference type="WBParaSite" id="PSAMB.scaffold2786size21304.g19068.t1">
    <property type="protein sequence ID" value="PSAMB.scaffold2786size21304.g19068.t1"/>
    <property type="gene ID" value="PSAMB.scaffold2786size21304.g19068"/>
</dbReference>
<evidence type="ECO:0000313" key="2">
    <source>
        <dbReference type="WBParaSite" id="PSAMB.scaffold2786size21304.g19068.t1"/>
    </source>
</evidence>
<keyword evidence="1" id="KW-1185">Reference proteome</keyword>
<protein>
    <submittedName>
        <fullName evidence="2">Uncharacterized protein</fullName>
    </submittedName>
</protein>
<accession>A0A914VXS0</accession>